<dbReference type="InterPro" id="IPR004391">
    <property type="entry name" value="Glu_race"/>
</dbReference>
<dbReference type="InterPro" id="IPR018187">
    <property type="entry name" value="Asp/Glu_racemase_AS_1"/>
</dbReference>
<gene>
    <name evidence="9" type="ORF">BCAMP_04747</name>
</gene>
<sequence>MNQPIGVIDSGVGGLTVAKEIMRQLPNENICYLGDTLRCPYGPRDPEQVRKFTMDMTQFLLTHNIKLLVIACNTATAAALHYIRDNVDIPVVGVIQPGARAAIKATKNSQVGVIGTEGTIKSDAYTNALSLLNHQVAVKSLACPKFAPLVESSEYKGSVAKKSGGSIVTPV</sequence>
<proteinExistence type="predicted"/>
<dbReference type="GO" id="GO:0071555">
    <property type="term" value="P:cell wall organization"/>
    <property type="evidence" value="ECO:0007669"/>
    <property type="project" value="UniProtKB-KW"/>
</dbReference>
<dbReference type="PROSITE" id="PS00923">
    <property type="entry name" value="ASP_GLU_RACEMASE_1"/>
    <property type="match status" value="1"/>
</dbReference>
<dbReference type="GO" id="GO:0008881">
    <property type="term" value="F:glutamate racemase activity"/>
    <property type="evidence" value="ECO:0007669"/>
    <property type="project" value="UniProtKB-UniRule"/>
</dbReference>
<dbReference type="Proteomes" id="UP000019243">
    <property type="component" value="Unassembled WGS sequence"/>
</dbReference>
<accession>W7CY44</accession>
<dbReference type="GO" id="GO:0008360">
    <property type="term" value="P:regulation of cell shape"/>
    <property type="evidence" value="ECO:0007669"/>
    <property type="project" value="UniProtKB-KW"/>
</dbReference>
<evidence type="ECO:0000313" key="9">
    <source>
        <dbReference type="EMBL" id="EUJ40671.1"/>
    </source>
</evidence>
<protein>
    <recommendedName>
        <fullName evidence="7 8">Glutamate racemase</fullName>
        <ecNumber evidence="2 8">5.1.1.3</ecNumber>
    </recommendedName>
</protein>
<keyword evidence="5 9" id="KW-0413">Isomerase</keyword>
<evidence type="ECO:0000313" key="10">
    <source>
        <dbReference type="Proteomes" id="UP000019243"/>
    </source>
</evidence>
<comment type="caution">
    <text evidence="9">The sequence shown here is derived from an EMBL/GenBank/DDBJ whole genome shotgun (WGS) entry which is preliminary data.</text>
</comment>
<keyword evidence="6" id="KW-0961">Cell wall biogenesis/degradation</keyword>
<dbReference type="EC" id="5.1.1.3" evidence="2 8"/>
<evidence type="ECO:0000256" key="2">
    <source>
        <dbReference type="ARBA" id="ARBA00013090"/>
    </source>
</evidence>
<evidence type="ECO:0000256" key="8">
    <source>
        <dbReference type="NCBIfam" id="TIGR00067"/>
    </source>
</evidence>
<evidence type="ECO:0000256" key="1">
    <source>
        <dbReference type="ARBA" id="ARBA00001602"/>
    </source>
</evidence>
<dbReference type="EMBL" id="AODH01000016">
    <property type="protein sequence ID" value="EUJ40671.1"/>
    <property type="molecule type" value="Genomic_DNA"/>
</dbReference>
<organism evidence="9 10">
    <name type="scientific">Brochothrix campestris FSL F6-1037</name>
    <dbReference type="NCBI Taxonomy" id="1265861"/>
    <lineage>
        <taxon>Bacteria</taxon>
        <taxon>Bacillati</taxon>
        <taxon>Bacillota</taxon>
        <taxon>Bacilli</taxon>
        <taxon>Bacillales</taxon>
        <taxon>Listeriaceae</taxon>
        <taxon>Brochothrix</taxon>
    </lineage>
</organism>
<dbReference type="InterPro" id="IPR015942">
    <property type="entry name" value="Asp/Glu/hydantoin_racemase"/>
</dbReference>
<dbReference type="PANTHER" id="PTHR21198:SF2">
    <property type="entry name" value="GLUTAMATE RACEMASE"/>
    <property type="match status" value="1"/>
</dbReference>
<dbReference type="Gene3D" id="3.40.50.1860">
    <property type="match status" value="2"/>
</dbReference>
<comment type="catalytic activity">
    <reaction evidence="1">
        <text>L-glutamate = D-glutamate</text>
        <dbReference type="Rhea" id="RHEA:12813"/>
        <dbReference type="ChEBI" id="CHEBI:29985"/>
        <dbReference type="ChEBI" id="CHEBI:29986"/>
        <dbReference type="EC" id="5.1.1.3"/>
    </reaction>
</comment>
<dbReference type="InterPro" id="IPR001920">
    <property type="entry name" value="Asp/Glu_race"/>
</dbReference>
<dbReference type="FunFam" id="3.40.50.1860:FF:000002">
    <property type="entry name" value="Glutamate racemase"/>
    <property type="match status" value="1"/>
</dbReference>
<evidence type="ECO:0000256" key="7">
    <source>
        <dbReference type="ARBA" id="ARBA00070053"/>
    </source>
</evidence>
<keyword evidence="3" id="KW-0133">Cell shape</keyword>
<dbReference type="Pfam" id="PF01177">
    <property type="entry name" value="Asp_Glu_race"/>
    <property type="match status" value="1"/>
</dbReference>
<dbReference type="GO" id="GO:0042802">
    <property type="term" value="F:identical protein binding"/>
    <property type="evidence" value="ECO:0007669"/>
    <property type="project" value="UniProtKB-ARBA"/>
</dbReference>
<evidence type="ECO:0000256" key="3">
    <source>
        <dbReference type="ARBA" id="ARBA00022960"/>
    </source>
</evidence>
<dbReference type="SUPFAM" id="SSF53681">
    <property type="entry name" value="Aspartate/glutamate racemase"/>
    <property type="match status" value="2"/>
</dbReference>
<keyword evidence="4" id="KW-0573">Peptidoglycan synthesis</keyword>
<dbReference type="PANTHER" id="PTHR21198">
    <property type="entry name" value="GLUTAMATE RACEMASE"/>
    <property type="match status" value="1"/>
</dbReference>
<evidence type="ECO:0000256" key="4">
    <source>
        <dbReference type="ARBA" id="ARBA00022984"/>
    </source>
</evidence>
<evidence type="ECO:0000256" key="6">
    <source>
        <dbReference type="ARBA" id="ARBA00023316"/>
    </source>
</evidence>
<dbReference type="STRING" id="1265861.BCAMP_04747"/>
<dbReference type="PATRIC" id="fig|1265861.3.peg.936"/>
<keyword evidence="10" id="KW-1185">Reference proteome</keyword>
<evidence type="ECO:0000256" key="5">
    <source>
        <dbReference type="ARBA" id="ARBA00023235"/>
    </source>
</evidence>
<name>W7CY44_9LIST</name>
<reference evidence="9 10" key="1">
    <citation type="submission" date="2012-12" db="EMBL/GenBank/DDBJ databases">
        <title>Novel taxa of Listeriaceae from agricultural environments in the United States.</title>
        <authorList>
            <person name="den Bakker H.C."/>
            <person name="Allred A."/>
            <person name="Warchocki S."/>
            <person name="Wright E.M."/>
            <person name="Burrell A."/>
            <person name="Nightingale K.K."/>
            <person name="Kephart D."/>
            <person name="Wiedmann M."/>
        </authorList>
    </citation>
    <scope>NUCLEOTIDE SEQUENCE [LARGE SCALE GENOMIC DNA]</scope>
    <source>
        <strain evidence="9 10">FSL F6-1037</strain>
    </source>
</reference>
<dbReference type="AlphaFoldDB" id="W7CY44"/>
<dbReference type="NCBIfam" id="TIGR00067">
    <property type="entry name" value="glut_race"/>
    <property type="match status" value="1"/>
</dbReference>
<dbReference type="GO" id="GO:0009252">
    <property type="term" value="P:peptidoglycan biosynthetic process"/>
    <property type="evidence" value="ECO:0007669"/>
    <property type="project" value="UniProtKB-UniRule"/>
</dbReference>